<dbReference type="EMBL" id="KZ851899">
    <property type="protein sequence ID" value="RDH25550.1"/>
    <property type="molecule type" value="Genomic_DNA"/>
</dbReference>
<evidence type="ECO:0000313" key="1">
    <source>
        <dbReference type="EMBL" id="RDH25550.1"/>
    </source>
</evidence>
<proteinExistence type="predicted"/>
<dbReference type="AlphaFoldDB" id="A0A370CG97"/>
<organism evidence="1 2">
    <name type="scientific">Aspergillus niger ATCC 13496</name>
    <dbReference type="NCBI Taxonomy" id="1353008"/>
    <lineage>
        <taxon>Eukaryota</taxon>
        <taxon>Fungi</taxon>
        <taxon>Dikarya</taxon>
        <taxon>Ascomycota</taxon>
        <taxon>Pezizomycotina</taxon>
        <taxon>Eurotiomycetes</taxon>
        <taxon>Eurotiomycetidae</taxon>
        <taxon>Eurotiales</taxon>
        <taxon>Aspergillaceae</taxon>
        <taxon>Aspergillus</taxon>
        <taxon>Aspergillus subgen. Circumdati</taxon>
    </lineage>
</organism>
<dbReference type="VEuPathDB" id="FungiDB:M747DRAFT_291361"/>
<gene>
    <name evidence="1" type="ORF">M747DRAFT_291361</name>
</gene>
<sequence>MQLTYDPLGWWFWAFSSRLLSTYVSNYVGGFPTLPRDLLASSDIIVASVRARGQSPSASNSIVDVD</sequence>
<reference evidence="1 2" key="1">
    <citation type="submission" date="2018-07" db="EMBL/GenBank/DDBJ databases">
        <title>Section-level genome sequencing of Aspergillus section Nigri to investigate inter- and intra-species variation.</title>
        <authorList>
            <consortium name="DOE Joint Genome Institute"/>
            <person name="Vesth T.C."/>
            <person name="Nybo J.L."/>
            <person name="Theobald S."/>
            <person name="Frisvad J.C."/>
            <person name="Larsen T.O."/>
            <person name="Nielsen K.F."/>
            <person name="Hoof J.B."/>
            <person name="Brandl J."/>
            <person name="Salamov A."/>
            <person name="Riley R."/>
            <person name="Gladden J.M."/>
            <person name="Phatale P."/>
            <person name="Nielsen M.T."/>
            <person name="Lyhne E.K."/>
            <person name="Kogle M.E."/>
            <person name="Strasser K."/>
            <person name="McDonnell E."/>
            <person name="Barry K."/>
            <person name="Clum A."/>
            <person name="Chen C."/>
            <person name="Nolan M."/>
            <person name="Sandor L."/>
            <person name="Kuo A."/>
            <person name="Lipzen A."/>
            <person name="Hainaut M."/>
            <person name="Drula E."/>
            <person name="Tsang A."/>
            <person name="Magnuson J.K."/>
            <person name="Henrissat B."/>
            <person name="Wiebenga A."/>
            <person name="Simmons B.A."/>
            <person name="Makela M.R."/>
            <person name="De vries R.P."/>
            <person name="Grigoriev I.V."/>
            <person name="Mortensen U.H."/>
            <person name="Baker S.E."/>
            <person name="Andersen M.R."/>
        </authorList>
    </citation>
    <scope>NUCLEOTIDE SEQUENCE [LARGE SCALE GENOMIC DNA]</scope>
    <source>
        <strain evidence="1 2">ATCC 13496</strain>
    </source>
</reference>
<evidence type="ECO:0000313" key="2">
    <source>
        <dbReference type="Proteomes" id="UP000253845"/>
    </source>
</evidence>
<protein>
    <submittedName>
        <fullName evidence="1">Uncharacterized protein</fullName>
    </submittedName>
</protein>
<dbReference type="Proteomes" id="UP000253845">
    <property type="component" value="Unassembled WGS sequence"/>
</dbReference>
<accession>A0A370CG97</accession>
<name>A0A370CG97_ASPNG</name>